<sequence>MARLFDVGVPAISKHLKNIFAEGELDEGVVVAKNANTTQHGAMTGKTQTKEVAYYNLDAIISVGYRVNSQKATKFRQWATTVLGDDMIKGFAMDDGTIKFDNLATRVA</sequence>
<organism evidence="1 2">
    <name type="scientific">Streptococcus henryi</name>
    <dbReference type="NCBI Taxonomy" id="439219"/>
    <lineage>
        <taxon>Bacteria</taxon>
        <taxon>Bacillati</taxon>
        <taxon>Bacillota</taxon>
        <taxon>Bacilli</taxon>
        <taxon>Lactobacillales</taxon>
        <taxon>Streptococcaceae</taxon>
        <taxon>Streptococcus</taxon>
    </lineage>
</organism>
<dbReference type="AlphaFoldDB" id="A0A1G6AQK5"/>
<evidence type="ECO:0000313" key="1">
    <source>
        <dbReference type="EMBL" id="SDB10661.1"/>
    </source>
</evidence>
<dbReference type="EMBL" id="FMXP01000006">
    <property type="protein sequence ID" value="SDB10661.1"/>
    <property type="molecule type" value="Genomic_DNA"/>
</dbReference>
<protein>
    <submittedName>
        <fullName evidence="1">Virulence protein RhuM family protein</fullName>
    </submittedName>
</protein>
<dbReference type="eggNOG" id="COG3943">
    <property type="taxonomic scope" value="Bacteria"/>
</dbReference>
<proteinExistence type="predicted"/>
<evidence type="ECO:0000313" key="2">
    <source>
        <dbReference type="Proteomes" id="UP000182508"/>
    </source>
</evidence>
<dbReference type="Proteomes" id="UP000182508">
    <property type="component" value="Unassembled WGS sequence"/>
</dbReference>
<accession>A0A1G6AQK5</accession>
<keyword evidence="2" id="KW-1185">Reference proteome</keyword>
<name>A0A1G6AQK5_9STRE</name>
<dbReference type="Pfam" id="PF13310">
    <property type="entry name" value="Virulence_RhuM"/>
    <property type="match status" value="1"/>
</dbReference>
<dbReference type="InterPro" id="IPR011204">
    <property type="entry name" value="Virulence_RhuM-like"/>
</dbReference>
<reference evidence="1 2" key="1">
    <citation type="submission" date="2016-10" db="EMBL/GenBank/DDBJ databases">
        <authorList>
            <person name="de Groot N.N."/>
        </authorList>
    </citation>
    <scope>NUCLEOTIDE SEQUENCE [LARGE SCALE GENOMIC DNA]</scope>
    <source>
        <strain evidence="1 2">A-4</strain>
    </source>
</reference>
<gene>
    <name evidence="1" type="ORF">SAMN02910293_00549</name>
</gene>
<dbReference type="PANTHER" id="PTHR35810">
    <property type="entry name" value="CYTOPLASMIC PROTEIN-RELATED"/>
    <property type="match status" value="1"/>
</dbReference>
<dbReference type="PANTHER" id="PTHR35810:SF1">
    <property type="entry name" value="CYTOPLASMIC PROTEIN"/>
    <property type="match status" value="1"/>
</dbReference>
<dbReference type="STRING" id="439219.SAMN02910293_00549"/>